<dbReference type="RefSeq" id="WP_135767370.1">
    <property type="nucleotide sequence ID" value="NZ_RQET01000004.1"/>
</dbReference>
<keyword evidence="2" id="KW-0547">Nucleotide-binding</keyword>
<dbReference type="InterPro" id="IPR003594">
    <property type="entry name" value="HATPase_dom"/>
</dbReference>
<dbReference type="CDD" id="cd16936">
    <property type="entry name" value="HATPase_RsbW-like"/>
    <property type="match status" value="1"/>
</dbReference>
<feature type="domain" description="Histidine kinase/HSP90-like ATPase" evidence="1">
    <location>
        <begin position="11"/>
        <end position="134"/>
    </location>
</feature>
<dbReference type="Pfam" id="PF13581">
    <property type="entry name" value="HATPase_c_2"/>
    <property type="match status" value="1"/>
</dbReference>
<dbReference type="GO" id="GO:0005524">
    <property type="term" value="F:ATP binding"/>
    <property type="evidence" value="ECO:0007669"/>
    <property type="project" value="UniProtKB-KW"/>
</dbReference>
<reference evidence="2" key="1">
    <citation type="journal article" date="2019" name="PLoS Negl. Trop. Dis.">
        <title>Revisiting the worldwide diversity of Leptospira species in the environment.</title>
        <authorList>
            <person name="Vincent A.T."/>
            <person name="Schiettekatte O."/>
            <person name="Bourhy P."/>
            <person name="Veyrier F.J."/>
            <person name="Picardeau M."/>
        </authorList>
    </citation>
    <scope>NUCLEOTIDE SEQUENCE [LARGE SCALE GENOMIC DNA]</scope>
    <source>
        <strain evidence="2">SSW15</strain>
    </source>
</reference>
<keyword evidence="2" id="KW-0067">ATP-binding</keyword>
<evidence type="ECO:0000259" key="1">
    <source>
        <dbReference type="Pfam" id="PF13581"/>
    </source>
</evidence>
<dbReference type="OrthoDB" id="327549at2"/>
<proteinExistence type="predicted"/>
<dbReference type="EMBL" id="RQET01000004">
    <property type="protein sequence ID" value="TGK11968.1"/>
    <property type="molecule type" value="Genomic_DNA"/>
</dbReference>
<gene>
    <name evidence="2" type="ORF">EHO60_06710</name>
</gene>
<evidence type="ECO:0000313" key="3">
    <source>
        <dbReference type="Proteomes" id="UP000298458"/>
    </source>
</evidence>
<organism evidence="2 3">
    <name type="scientific">Leptospira fletcheri</name>
    <dbReference type="NCBI Taxonomy" id="2484981"/>
    <lineage>
        <taxon>Bacteria</taxon>
        <taxon>Pseudomonadati</taxon>
        <taxon>Spirochaetota</taxon>
        <taxon>Spirochaetia</taxon>
        <taxon>Leptospirales</taxon>
        <taxon>Leptospiraceae</taxon>
        <taxon>Leptospira</taxon>
    </lineage>
</organism>
<keyword evidence="3" id="KW-1185">Reference proteome</keyword>
<dbReference type="AlphaFoldDB" id="A0A4R9GGZ9"/>
<comment type="caution">
    <text evidence="2">The sequence shown here is derived from an EMBL/GenBank/DDBJ whole genome shotgun (WGS) entry which is preliminary data.</text>
</comment>
<evidence type="ECO:0000313" key="2">
    <source>
        <dbReference type="EMBL" id="TGK11968.1"/>
    </source>
</evidence>
<dbReference type="InterPro" id="IPR036890">
    <property type="entry name" value="HATPase_C_sf"/>
</dbReference>
<protein>
    <submittedName>
        <fullName evidence="2">ATP-binding protein</fullName>
    </submittedName>
</protein>
<dbReference type="Gene3D" id="3.30.565.10">
    <property type="entry name" value="Histidine kinase-like ATPase, C-terminal domain"/>
    <property type="match status" value="1"/>
</dbReference>
<dbReference type="Proteomes" id="UP000298458">
    <property type="component" value="Unassembled WGS sequence"/>
</dbReference>
<accession>A0A4R9GGZ9</accession>
<dbReference type="SUPFAM" id="SSF55874">
    <property type="entry name" value="ATPase domain of HSP90 chaperone/DNA topoisomerase II/histidine kinase"/>
    <property type="match status" value="1"/>
</dbReference>
<sequence>MDPENEKVYVFTNDLDELSRIRGEVRAFLGEGCSDLIKGRIVFCLDEAVTNVIEHGFSEGQISSIELKMRKNKGSWKFSLTDEGIPFDPTEAKNETWKELYESGADGGFGLRSIKKVMLLRYRRLNNPPRNRLILIHSRKKNDKE</sequence>
<name>A0A4R9GGZ9_9LEPT</name>